<dbReference type="Gene3D" id="1.20.1250.20">
    <property type="entry name" value="MFS general substrate transporter like domains"/>
    <property type="match status" value="1"/>
</dbReference>
<keyword evidence="4 7" id="KW-0812">Transmembrane</keyword>
<dbReference type="CDD" id="cd06173">
    <property type="entry name" value="MFS_MefA_like"/>
    <property type="match status" value="1"/>
</dbReference>
<keyword evidence="2" id="KW-0813">Transport</keyword>
<dbReference type="InterPro" id="IPR011701">
    <property type="entry name" value="MFS"/>
</dbReference>
<evidence type="ECO:0000256" key="5">
    <source>
        <dbReference type="ARBA" id="ARBA00022989"/>
    </source>
</evidence>
<evidence type="ECO:0000256" key="3">
    <source>
        <dbReference type="ARBA" id="ARBA00022475"/>
    </source>
</evidence>
<evidence type="ECO:0000256" key="6">
    <source>
        <dbReference type="ARBA" id="ARBA00023136"/>
    </source>
</evidence>
<dbReference type="InterPro" id="IPR036259">
    <property type="entry name" value="MFS_trans_sf"/>
</dbReference>
<keyword evidence="5 7" id="KW-1133">Transmembrane helix</keyword>
<dbReference type="Pfam" id="PF07690">
    <property type="entry name" value="MFS_1"/>
    <property type="match status" value="1"/>
</dbReference>
<protein>
    <submittedName>
        <fullName evidence="8">Pfam:DUF894</fullName>
    </submittedName>
</protein>
<dbReference type="PANTHER" id="PTHR43266:SF2">
    <property type="entry name" value="MAJOR FACILITATOR SUPERFAMILY (MFS) PROFILE DOMAIN-CONTAINING PROTEIN"/>
    <property type="match status" value="1"/>
</dbReference>
<keyword evidence="9" id="KW-1185">Reference proteome</keyword>
<organism evidence="8 9">
    <name type="scientific">Seminavis robusta</name>
    <dbReference type="NCBI Taxonomy" id="568900"/>
    <lineage>
        <taxon>Eukaryota</taxon>
        <taxon>Sar</taxon>
        <taxon>Stramenopiles</taxon>
        <taxon>Ochrophyta</taxon>
        <taxon>Bacillariophyta</taxon>
        <taxon>Bacillariophyceae</taxon>
        <taxon>Bacillariophycidae</taxon>
        <taxon>Naviculales</taxon>
        <taxon>Naviculaceae</taxon>
        <taxon>Seminavis</taxon>
    </lineage>
</organism>
<comment type="subcellular location">
    <subcellularLocation>
        <location evidence="1">Cell membrane</location>
        <topology evidence="1">Multi-pass membrane protein</topology>
    </subcellularLocation>
</comment>
<dbReference type="SUPFAM" id="SSF103473">
    <property type="entry name" value="MFS general substrate transporter"/>
    <property type="match status" value="1"/>
</dbReference>
<keyword evidence="6 7" id="KW-0472">Membrane</keyword>
<feature type="transmembrane region" description="Helical" evidence="7">
    <location>
        <begin position="463"/>
        <end position="482"/>
    </location>
</feature>
<dbReference type="PANTHER" id="PTHR43266">
    <property type="entry name" value="MACROLIDE-EFFLUX PROTEIN"/>
    <property type="match status" value="1"/>
</dbReference>
<dbReference type="OrthoDB" id="46230at2759"/>
<evidence type="ECO:0000313" key="9">
    <source>
        <dbReference type="Proteomes" id="UP001153069"/>
    </source>
</evidence>
<feature type="transmembrane region" description="Helical" evidence="7">
    <location>
        <begin position="209"/>
        <end position="231"/>
    </location>
</feature>
<evidence type="ECO:0000256" key="1">
    <source>
        <dbReference type="ARBA" id="ARBA00004651"/>
    </source>
</evidence>
<dbReference type="AlphaFoldDB" id="A0A9N8D738"/>
<evidence type="ECO:0000256" key="2">
    <source>
        <dbReference type="ARBA" id="ARBA00022448"/>
    </source>
</evidence>
<accession>A0A9N8D738</accession>
<evidence type="ECO:0000256" key="4">
    <source>
        <dbReference type="ARBA" id="ARBA00022692"/>
    </source>
</evidence>
<comment type="caution">
    <text evidence="8">The sequence shown here is derived from an EMBL/GenBank/DDBJ whole genome shotgun (WGS) entry which is preliminary data.</text>
</comment>
<evidence type="ECO:0000256" key="7">
    <source>
        <dbReference type="SAM" id="Phobius"/>
    </source>
</evidence>
<dbReference type="GO" id="GO:0022857">
    <property type="term" value="F:transmembrane transporter activity"/>
    <property type="evidence" value="ECO:0007669"/>
    <property type="project" value="InterPro"/>
</dbReference>
<feature type="transmembrane region" description="Helical" evidence="7">
    <location>
        <begin position="110"/>
        <end position="132"/>
    </location>
</feature>
<evidence type="ECO:0000313" key="8">
    <source>
        <dbReference type="EMBL" id="CAB9496371.1"/>
    </source>
</evidence>
<feature type="transmembrane region" description="Helical" evidence="7">
    <location>
        <begin position="144"/>
        <end position="169"/>
    </location>
</feature>
<gene>
    <name evidence="8" type="ORF">SEMRO_4_G003460.1</name>
</gene>
<dbReference type="Proteomes" id="UP001153069">
    <property type="component" value="Unassembled WGS sequence"/>
</dbReference>
<reference evidence="8" key="1">
    <citation type="submission" date="2020-06" db="EMBL/GenBank/DDBJ databases">
        <authorList>
            <consortium name="Plant Systems Biology data submission"/>
        </authorList>
    </citation>
    <scope>NUCLEOTIDE SEQUENCE</scope>
    <source>
        <strain evidence="8">D6</strain>
    </source>
</reference>
<proteinExistence type="predicted"/>
<sequence length="517" mass="55791">MDLGGTSQPVARDYGAIDNEEVALLPGAVDELKQGNREWQQDNILKLEATYWNLIKNNRAYRLYQISYTATLIGEWLTYIACISLIEQIQRESSSPIAVEENGTGQSRTAVSIFIVCTVLPTVLVAPFAGAWADTQDRRQAMIFLNLVGAIIPSFYLLAMQLQSLWILYVTTFLKYTVAGLHEPNMWAMLPLLATNEDFLQKATTLTELTWSVVYTLSSAAGGLVVGWFGFRTCFLVDSTSYLFSAFLLSRIGGNWKASSEGEPQKDNESPWCTVQRMTMEGIAFLQSNPCGAFVMMKTSGAIIYGACDVLAVAFSEADYGNGNDTRSASDNAARLGYLLASAGVGCIVGPLISDHCTRMDIPASHQKACILGMGVAAFSCIAMSVPSLSYSMVCLCTAIRSAGDNITAIDTSLLVQKYSPPGMLGRVTSVQTALVYLSEGLMACICGILMDRFKLDAHEAALVTGILGVAIFVAWIVFHILGGGANRPIQEFPTGLQEKTGLLSASDSSVANCQPC</sequence>
<feature type="transmembrane region" description="Helical" evidence="7">
    <location>
        <begin position="434"/>
        <end position="451"/>
    </location>
</feature>
<dbReference type="EMBL" id="CAICTM010000004">
    <property type="protein sequence ID" value="CAB9496371.1"/>
    <property type="molecule type" value="Genomic_DNA"/>
</dbReference>
<keyword evidence="3" id="KW-1003">Cell membrane</keyword>
<feature type="transmembrane region" description="Helical" evidence="7">
    <location>
        <begin position="369"/>
        <end position="386"/>
    </location>
</feature>
<dbReference type="GO" id="GO:0005886">
    <property type="term" value="C:plasma membrane"/>
    <property type="evidence" value="ECO:0007669"/>
    <property type="project" value="UniProtKB-SubCell"/>
</dbReference>
<name>A0A9N8D738_9STRA</name>